<dbReference type="RefSeq" id="WP_003127848.1">
    <property type="nucleotide sequence ID" value="NZ_BSYC01000002.1"/>
</dbReference>
<reference evidence="6 7" key="1">
    <citation type="submission" date="2018-06" db="EMBL/GenBank/DDBJ databases">
        <authorList>
            <consortium name="Pathogen Informatics"/>
            <person name="Doyle S."/>
        </authorList>
    </citation>
    <scope>NUCLEOTIDE SEQUENCE [LARGE SCALE GENOMIC DNA]</scope>
    <source>
        <strain evidence="6 7">NCTC12360</strain>
    </source>
</reference>
<organism evidence="4 10">
    <name type="scientific">Enterococcus gallinarum</name>
    <dbReference type="NCBI Taxonomy" id="1353"/>
    <lineage>
        <taxon>Bacteria</taxon>
        <taxon>Bacillati</taxon>
        <taxon>Bacillota</taxon>
        <taxon>Bacilli</taxon>
        <taxon>Lactobacillales</taxon>
        <taxon>Enterococcaceae</taxon>
        <taxon>Enterococcus</taxon>
    </lineage>
</organism>
<accession>A0A366U4J0</accession>
<reference evidence="5 8" key="2">
    <citation type="submission" date="2020-03" db="EMBL/GenBank/DDBJ databases">
        <title>Characterization of ganglioside-mimicking enterococci.</title>
        <authorList>
            <person name="Patry R.T."/>
            <person name="Nothaft H."/>
            <person name="Bridger R."/>
            <person name="Shajahan A."/>
            <person name="Huynh S."/>
            <person name="Sanchez S."/>
            <person name="Azadi P."/>
            <person name="Cooper K."/>
            <person name="Miller W.G."/>
            <person name="Parker C.T."/>
            <person name="Wells L."/>
            <person name="Szymanski C.M."/>
        </authorList>
    </citation>
    <scope>NUCLEOTIDE SEQUENCE [LARGE SCALE GENOMIC DNA]</scope>
    <source>
        <strain evidence="5 8">EGM181</strain>
    </source>
</reference>
<dbReference type="Proteomes" id="UP000516696">
    <property type="component" value="Chromosome"/>
</dbReference>
<evidence type="ECO:0000313" key="8">
    <source>
        <dbReference type="Proteomes" id="UP000516696"/>
    </source>
</evidence>
<dbReference type="Proteomes" id="UP001241571">
    <property type="component" value="Unassembled WGS sequence"/>
</dbReference>
<evidence type="ECO:0000313" key="10">
    <source>
        <dbReference type="Proteomes" id="UP001183682"/>
    </source>
</evidence>
<evidence type="ECO:0000313" key="2">
    <source>
        <dbReference type="EMBL" id="MBA0973037.1"/>
    </source>
</evidence>
<dbReference type="EMBL" id="UFYW01000001">
    <property type="protein sequence ID" value="STD82994.1"/>
    <property type="molecule type" value="Genomic_DNA"/>
</dbReference>
<dbReference type="EMBL" id="CP050485">
    <property type="protein sequence ID" value="QOG26895.1"/>
    <property type="molecule type" value="Genomic_DNA"/>
</dbReference>
<dbReference type="AlphaFoldDB" id="A0A366U4J0"/>
<dbReference type="EMBL" id="JARPZN010000007">
    <property type="protein sequence ID" value="MDT2690778.1"/>
    <property type="molecule type" value="Genomic_DNA"/>
</dbReference>
<reference evidence="2 9" key="3">
    <citation type="submission" date="2020-06" db="EMBL/GenBank/DDBJ databases">
        <title>Crossreactivity between MHC class I-restricted antigens from cancer cells and an enterococcal bacteriophage.</title>
        <authorList>
            <person name="Fluckiger A."/>
            <person name="Daillere R."/>
            <person name="Sassi M."/>
            <person name="Cattoir V."/>
            <person name="Kroemer G."/>
            <person name="Zitvogel L."/>
        </authorList>
    </citation>
    <scope>NUCLEOTIDE SEQUENCE [LARGE SCALE GENOMIC DNA]</scope>
    <source>
        <strain evidence="2 9">EG4</strain>
    </source>
</reference>
<gene>
    <name evidence="5" type="ORF">EGM181_06310</name>
    <name evidence="2" type="ORF">HWH42_10675</name>
    <name evidence="6" type="ORF">NCTC12360_01452</name>
    <name evidence="4" type="ORF">P7E30_11285</name>
    <name evidence="3" type="ORF">QRX88_16790</name>
</gene>
<evidence type="ECO:0000313" key="5">
    <source>
        <dbReference type="EMBL" id="QOG26895.1"/>
    </source>
</evidence>
<sequence>MAEFEKDYVMRQTKLAVKGLSVFLKDESVDEIMQLDEQQSGQKKEPEEEKQLE</sequence>
<reference evidence="3 11" key="5">
    <citation type="submission" date="2023-06" db="EMBL/GenBank/DDBJ databases">
        <title>Acute promotion of culturable opportunistic pathogens and persistent increase of antibiotic resistance following antibiotic exposure in mouse gut microbiota.</title>
        <authorList>
            <person name="Li L."/>
            <person name="Wang B."/>
            <person name="Sun Y."/>
            <person name="Wang M."/>
            <person name="Xu H."/>
        </authorList>
    </citation>
    <scope>NUCLEOTIDE SEQUENCE [LARGE SCALE GENOMIC DNA]</scope>
    <source>
        <strain evidence="3 11">CRI2_2</strain>
    </source>
</reference>
<feature type="compositionally biased region" description="Basic and acidic residues" evidence="1">
    <location>
        <begin position="42"/>
        <end position="53"/>
    </location>
</feature>
<evidence type="ECO:0000313" key="4">
    <source>
        <dbReference type="EMBL" id="MDT2690778.1"/>
    </source>
</evidence>
<dbReference type="Proteomes" id="UP000254807">
    <property type="component" value="Unassembled WGS sequence"/>
</dbReference>
<dbReference type="Proteomes" id="UP001183682">
    <property type="component" value="Unassembled WGS sequence"/>
</dbReference>
<proteinExistence type="predicted"/>
<dbReference type="GeneID" id="93223600"/>
<dbReference type="EMBL" id="JASUBT010000016">
    <property type="protein sequence ID" value="MDL4937361.1"/>
    <property type="molecule type" value="Genomic_DNA"/>
</dbReference>
<protein>
    <submittedName>
        <fullName evidence="4">Uncharacterized protein</fullName>
    </submittedName>
</protein>
<reference evidence="4" key="4">
    <citation type="submission" date="2023-03" db="EMBL/GenBank/DDBJ databases">
        <authorList>
            <person name="Shen W."/>
            <person name="Cai J."/>
        </authorList>
    </citation>
    <scope>NUCLEOTIDE SEQUENCE</scope>
    <source>
        <strain evidence="4">K69-2</strain>
    </source>
</reference>
<evidence type="ECO:0000313" key="11">
    <source>
        <dbReference type="Proteomes" id="UP001241571"/>
    </source>
</evidence>
<evidence type="ECO:0000256" key="1">
    <source>
        <dbReference type="SAM" id="MobiDB-lite"/>
    </source>
</evidence>
<dbReference type="EMBL" id="JABXJK010000059">
    <property type="protein sequence ID" value="MBA0973037.1"/>
    <property type="molecule type" value="Genomic_DNA"/>
</dbReference>
<evidence type="ECO:0000313" key="3">
    <source>
        <dbReference type="EMBL" id="MDL4937361.1"/>
    </source>
</evidence>
<evidence type="ECO:0000313" key="7">
    <source>
        <dbReference type="Proteomes" id="UP000254807"/>
    </source>
</evidence>
<feature type="region of interest" description="Disordered" evidence="1">
    <location>
        <begin position="33"/>
        <end position="53"/>
    </location>
</feature>
<evidence type="ECO:0000313" key="9">
    <source>
        <dbReference type="Proteomes" id="UP000571857"/>
    </source>
</evidence>
<name>A0A366U4J0_ENTGA</name>
<evidence type="ECO:0000313" key="6">
    <source>
        <dbReference type="EMBL" id="STD82994.1"/>
    </source>
</evidence>
<dbReference type="Proteomes" id="UP000571857">
    <property type="component" value="Unassembled WGS sequence"/>
</dbReference>
<keyword evidence="7" id="KW-1185">Reference proteome</keyword>